<feature type="domain" description="C-type lectin" evidence="2">
    <location>
        <begin position="91"/>
        <end position="207"/>
    </location>
</feature>
<evidence type="ECO:0000313" key="3">
    <source>
        <dbReference type="EMBL" id="KAL3268580.1"/>
    </source>
</evidence>
<keyword evidence="4" id="KW-1185">Reference proteome</keyword>
<evidence type="ECO:0000259" key="2">
    <source>
        <dbReference type="PROSITE" id="PS50041"/>
    </source>
</evidence>
<accession>A0ABD2MQT1</accession>
<proteinExistence type="predicted"/>
<protein>
    <recommendedName>
        <fullName evidence="2">C-type lectin domain-containing protein</fullName>
    </recommendedName>
</protein>
<gene>
    <name evidence="3" type="ORF">HHI36_007688</name>
</gene>
<dbReference type="InterPro" id="IPR016187">
    <property type="entry name" value="CTDL_fold"/>
</dbReference>
<dbReference type="PROSITE" id="PS50041">
    <property type="entry name" value="C_TYPE_LECTIN_2"/>
    <property type="match status" value="1"/>
</dbReference>
<organism evidence="3 4">
    <name type="scientific">Cryptolaemus montrouzieri</name>
    <dbReference type="NCBI Taxonomy" id="559131"/>
    <lineage>
        <taxon>Eukaryota</taxon>
        <taxon>Metazoa</taxon>
        <taxon>Ecdysozoa</taxon>
        <taxon>Arthropoda</taxon>
        <taxon>Hexapoda</taxon>
        <taxon>Insecta</taxon>
        <taxon>Pterygota</taxon>
        <taxon>Neoptera</taxon>
        <taxon>Endopterygota</taxon>
        <taxon>Coleoptera</taxon>
        <taxon>Polyphaga</taxon>
        <taxon>Cucujiformia</taxon>
        <taxon>Coccinelloidea</taxon>
        <taxon>Coccinellidae</taxon>
        <taxon>Scymninae</taxon>
        <taxon>Scymnini</taxon>
        <taxon>Cryptolaemus</taxon>
    </lineage>
</organism>
<dbReference type="SUPFAM" id="SSF56436">
    <property type="entry name" value="C-type lectin-like"/>
    <property type="match status" value="1"/>
</dbReference>
<dbReference type="InterPro" id="IPR001304">
    <property type="entry name" value="C-type_lectin-like"/>
</dbReference>
<evidence type="ECO:0000256" key="1">
    <source>
        <dbReference type="ARBA" id="ARBA00023157"/>
    </source>
</evidence>
<dbReference type="PANTHER" id="PTHR22803">
    <property type="entry name" value="MANNOSE, PHOSPHOLIPASE, LECTIN RECEPTOR RELATED"/>
    <property type="match status" value="1"/>
</dbReference>
<dbReference type="InterPro" id="IPR016186">
    <property type="entry name" value="C-type_lectin-like/link_sf"/>
</dbReference>
<evidence type="ECO:0000313" key="4">
    <source>
        <dbReference type="Proteomes" id="UP001516400"/>
    </source>
</evidence>
<sequence length="217" mass="25373">MESDIGELEPAVIDTEIVHTCENILKSERPAFRVFLNNIRSISKNFDELILVLSRFRKVFDCNNRIDNPKIRRILPEYREKSSWNLLHDNAPSDCSRVANYFKAYQFCRDHRMSLLSIETETENYLISKYLNQTKINRVWTSGTDLAEKGSFTWLSTGKALNFTYWGAGQPDNVQGIEHCLEIYKYPNFNYSWNDIPCTETHNFVCELVECSPFCNL</sequence>
<dbReference type="Proteomes" id="UP001516400">
    <property type="component" value="Unassembled WGS sequence"/>
</dbReference>
<dbReference type="EMBL" id="JABFTP020000021">
    <property type="protein sequence ID" value="KAL3268580.1"/>
    <property type="molecule type" value="Genomic_DNA"/>
</dbReference>
<dbReference type="Pfam" id="PF00059">
    <property type="entry name" value="Lectin_C"/>
    <property type="match status" value="1"/>
</dbReference>
<dbReference type="InterPro" id="IPR018378">
    <property type="entry name" value="C-type_lectin_CS"/>
</dbReference>
<dbReference type="AlphaFoldDB" id="A0ABD2MQT1"/>
<dbReference type="Gene3D" id="3.10.100.10">
    <property type="entry name" value="Mannose-Binding Protein A, subunit A"/>
    <property type="match status" value="1"/>
</dbReference>
<name>A0ABD2MQT1_9CUCU</name>
<dbReference type="PROSITE" id="PS00615">
    <property type="entry name" value="C_TYPE_LECTIN_1"/>
    <property type="match status" value="1"/>
</dbReference>
<comment type="caution">
    <text evidence="3">The sequence shown here is derived from an EMBL/GenBank/DDBJ whole genome shotgun (WGS) entry which is preliminary data.</text>
</comment>
<dbReference type="SMART" id="SM00034">
    <property type="entry name" value="CLECT"/>
    <property type="match status" value="1"/>
</dbReference>
<keyword evidence="1" id="KW-1015">Disulfide bond</keyword>
<dbReference type="CDD" id="cd00037">
    <property type="entry name" value="CLECT"/>
    <property type="match status" value="1"/>
</dbReference>
<reference evidence="3 4" key="1">
    <citation type="journal article" date="2021" name="BMC Biol.">
        <title>Horizontally acquired antibacterial genes associated with adaptive radiation of ladybird beetles.</title>
        <authorList>
            <person name="Li H.S."/>
            <person name="Tang X.F."/>
            <person name="Huang Y.H."/>
            <person name="Xu Z.Y."/>
            <person name="Chen M.L."/>
            <person name="Du X.Y."/>
            <person name="Qiu B.Y."/>
            <person name="Chen P.T."/>
            <person name="Zhang W."/>
            <person name="Slipinski A."/>
            <person name="Escalona H.E."/>
            <person name="Waterhouse R.M."/>
            <person name="Zwick A."/>
            <person name="Pang H."/>
        </authorList>
    </citation>
    <scope>NUCLEOTIDE SEQUENCE [LARGE SCALE GENOMIC DNA]</scope>
    <source>
        <strain evidence="3">SYSU2018</strain>
    </source>
</reference>
<dbReference type="InterPro" id="IPR050111">
    <property type="entry name" value="C-type_lectin/snaclec_domain"/>
</dbReference>